<reference evidence="2" key="1">
    <citation type="journal article" date="2012" name="Stand. Genomic Sci.">
        <title>Permanent draft genome sequence of the gliding predator Saprospira grandis strain Sa g1 (= HR1).</title>
        <authorList>
            <person name="Mavromatis K."/>
            <person name="Chertkov O."/>
            <person name="Lapidus A."/>
            <person name="Nolan M."/>
            <person name="Lucas S."/>
            <person name="Tice H."/>
            <person name="Del Rio T.G."/>
            <person name="Cheng J.F."/>
            <person name="Han C."/>
            <person name="Tapia R."/>
            <person name="Bruce D."/>
            <person name="Goodwin L.A."/>
            <person name="Pitluck S."/>
            <person name="Huntemann M."/>
            <person name="Liolios K."/>
            <person name="Pagani I."/>
            <person name="Ivanova N."/>
            <person name="Mikhailova N."/>
            <person name="Pati A."/>
            <person name="Chen A."/>
            <person name="Palaniappan K."/>
            <person name="Land M."/>
            <person name="Brambilla E.M."/>
            <person name="Rohde M."/>
            <person name="Spring S."/>
            <person name="Goker M."/>
            <person name="Detter J.C."/>
            <person name="Bristow J."/>
            <person name="Eisen J.A."/>
            <person name="Markowitz V."/>
            <person name="Hugenholtz P."/>
            <person name="Kyrpides N.C."/>
            <person name="Klenk H.P."/>
            <person name="Woyke T."/>
        </authorList>
    </citation>
    <scope>NUCLEOTIDE SEQUENCE [LARGE SCALE GENOMIC DNA]</scope>
    <source>
        <strain evidence="2">DSM 2844</strain>
    </source>
</reference>
<evidence type="ECO:0000313" key="1">
    <source>
        <dbReference type="EMBL" id="EJF54646.1"/>
    </source>
</evidence>
<dbReference type="EMBL" id="JH719942">
    <property type="protein sequence ID" value="EJF54646.1"/>
    <property type="molecule type" value="Genomic_DNA"/>
</dbReference>
<accession>J0XZN2</accession>
<dbReference type="Proteomes" id="UP000005113">
    <property type="component" value="Unassembled WGS sequence"/>
</dbReference>
<name>J0XZN2_9BACT</name>
<sequence>MNCYLFYCNLWFWGPRPASLRLARPPLCCGAHKSVRPFRLHFVSPSVWPDGHPSAALGRSTFISSWGALLWPLVAPLKWHSSLRSSSVMTTPPTRPSSGFPKESLRGTFGGAFYGPKAKGQNFSRIQNHFFSLEPRRYRLGSFLLS</sequence>
<evidence type="ECO:0000313" key="2">
    <source>
        <dbReference type="Proteomes" id="UP000005113"/>
    </source>
</evidence>
<gene>
    <name evidence="1" type="ORF">SapgrDRAFT_2997</name>
</gene>
<dbReference type="AlphaFoldDB" id="J0XZN2"/>
<protein>
    <submittedName>
        <fullName evidence="1">Uncharacterized protein</fullName>
    </submittedName>
</protein>
<proteinExistence type="predicted"/>
<organism evidence="1 2">
    <name type="scientific">Saprospira grandis DSM 2844</name>
    <dbReference type="NCBI Taxonomy" id="694433"/>
    <lineage>
        <taxon>Bacteria</taxon>
        <taxon>Pseudomonadati</taxon>
        <taxon>Bacteroidota</taxon>
        <taxon>Saprospiria</taxon>
        <taxon>Saprospirales</taxon>
        <taxon>Saprospiraceae</taxon>
        <taxon>Saprospira</taxon>
    </lineage>
</organism>
<dbReference type="HOGENOM" id="CLU_1776123_0_0_10"/>